<organism evidence="1 2">
    <name type="scientific">Bartonella vinsonii subsp. berkhoffii str. Tweed</name>
    <dbReference type="NCBI Taxonomy" id="1094502"/>
    <lineage>
        <taxon>Bacteria</taxon>
        <taxon>Pseudomonadati</taxon>
        <taxon>Pseudomonadota</taxon>
        <taxon>Alphaproteobacteria</taxon>
        <taxon>Hyphomicrobiales</taxon>
        <taxon>Bartonellaceae</taxon>
        <taxon>Bartonella</taxon>
    </lineage>
</organism>
<comment type="caution">
    <text evidence="1">The sequence shown here is derived from an EMBL/GenBank/DDBJ whole genome shotgun (WGS) entry which is preliminary data.</text>
</comment>
<reference evidence="1 2" key="1">
    <citation type="journal article" date="2013" name="PLoS Genet.">
        <title>A gene transfer agent and a dynamic repertoire of secretion systems hold the keys to the explosive radiation of the emerging pathogen Bartonella.</title>
        <authorList>
            <person name="Guy L."/>
            <person name="Nystedt B."/>
            <person name="Toft C."/>
            <person name="Zaremba-Niedzwiedzka K."/>
            <person name="Berglund E.C."/>
            <person name="Granberg F."/>
            <person name="Naslund K."/>
            <person name="Eriksson A.S."/>
            <person name="Andersson S.G."/>
        </authorList>
    </citation>
    <scope>NUCLEOTIDE SEQUENCE [LARGE SCALE GENOMIC DNA]</scope>
    <source>
        <strain evidence="1">Tweed</strain>
    </source>
</reference>
<evidence type="ECO:0000313" key="2">
    <source>
        <dbReference type="Proteomes" id="UP000014011"/>
    </source>
</evidence>
<evidence type="ECO:0000313" key="1">
    <source>
        <dbReference type="EMBL" id="ENN93159.1"/>
    </source>
</evidence>
<protein>
    <submittedName>
        <fullName evidence="1">Uncharacterized protein</fullName>
    </submittedName>
</protein>
<accession>N6UL92</accession>
<dbReference type="EMBL" id="AGWD01000024">
    <property type="protein sequence ID" value="ENN93159.1"/>
    <property type="molecule type" value="Genomic_DNA"/>
</dbReference>
<proteinExistence type="predicted"/>
<feature type="non-terminal residue" evidence="1">
    <location>
        <position position="1"/>
    </location>
</feature>
<name>N6UL92_BARVB</name>
<dbReference type="AlphaFoldDB" id="N6UL92"/>
<gene>
    <name evidence="1" type="ORF">BVtw_15540</name>
</gene>
<dbReference type="Proteomes" id="UP000014011">
    <property type="component" value="Unassembled WGS sequence"/>
</dbReference>
<dbReference type="HOGENOM" id="CLU_3300770_0_0_5"/>
<sequence>ISYATEFFHETSRNGRRFKTCCFRLCHVTNISPSPVTSQ</sequence>